<dbReference type="Proteomes" id="UP000033591">
    <property type="component" value="Unassembled WGS sequence"/>
</dbReference>
<evidence type="ECO:0000313" key="3">
    <source>
        <dbReference type="Proteomes" id="UP000033591"/>
    </source>
</evidence>
<dbReference type="AlphaFoldDB" id="A0A0F3PE74"/>
<accession>A0A0F3PE74</accession>
<dbReference type="PATRIC" id="fig|1359199.3.peg.865"/>
<feature type="compositionally biased region" description="Polar residues" evidence="1">
    <location>
        <begin position="1"/>
        <end position="20"/>
    </location>
</feature>
<evidence type="ECO:0000313" key="2">
    <source>
        <dbReference type="EMBL" id="KJV78583.1"/>
    </source>
</evidence>
<sequence>MANLQDSLTTSGSVDFTNGSVLEFSGANPTGDLLNSQIKNGNTGTLPTLL</sequence>
<comment type="caution">
    <text evidence="2">The sequence shown here is derived from an EMBL/GenBank/DDBJ whole genome shotgun (WGS) entry which is preliminary data.</text>
</comment>
<proteinExistence type="predicted"/>
<keyword evidence="2" id="KW-0808">Transferase</keyword>
<evidence type="ECO:0000256" key="1">
    <source>
        <dbReference type="SAM" id="MobiDB-lite"/>
    </source>
</evidence>
<reference evidence="2 3" key="1">
    <citation type="submission" date="2015-01" db="EMBL/GenBank/DDBJ databases">
        <title>Genome Sequencing of Rickettsiales.</title>
        <authorList>
            <person name="Daugherty S.C."/>
            <person name="Su Q."/>
            <person name="Abolude K."/>
            <person name="Beier-Sexton M."/>
            <person name="Carlyon J.A."/>
            <person name="Carter R."/>
            <person name="Day N.P."/>
            <person name="Dumler S.J."/>
            <person name="Dyachenko V."/>
            <person name="Godinez A."/>
            <person name="Kurtti T.J."/>
            <person name="Lichay M."/>
            <person name="Mullins K.E."/>
            <person name="Ott S."/>
            <person name="Pappas-Brown V."/>
            <person name="Paris D.H."/>
            <person name="Patel P."/>
            <person name="Richards A.L."/>
            <person name="Sadzewicz L."/>
            <person name="Sears K."/>
            <person name="Seidman D."/>
            <person name="Sengamalay N."/>
            <person name="Stenos J."/>
            <person name="Tallon L.J."/>
            <person name="Vincent G."/>
            <person name="Fraser C.M."/>
            <person name="Munderloh U."/>
            <person name="Dunning-Hotopp J.C."/>
        </authorList>
    </citation>
    <scope>NUCLEOTIDE SEQUENCE [LARGE SCALE GENOMIC DNA]</scope>
    <source>
        <strain evidence="2 3">Ect</strain>
    </source>
</reference>
<dbReference type="EMBL" id="LAOC01000001">
    <property type="protein sequence ID" value="KJV78583.1"/>
    <property type="molecule type" value="Genomic_DNA"/>
</dbReference>
<name>A0A0F3PE74_RICRH</name>
<protein>
    <submittedName>
        <fullName evidence="2">Cell surface antigen-like domain protein</fullName>
        <ecNumber evidence="2">2.3.1.129</ecNumber>
    </submittedName>
</protein>
<gene>
    <name evidence="2" type="ORF">RMAECT_0882</name>
</gene>
<feature type="region of interest" description="Disordered" evidence="1">
    <location>
        <begin position="1"/>
        <end position="50"/>
    </location>
</feature>
<dbReference type="RefSeq" id="WP_014366114.1">
    <property type="nucleotide sequence ID" value="NZ_LAOC01000001.1"/>
</dbReference>
<feature type="compositionally biased region" description="Polar residues" evidence="1">
    <location>
        <begin position="33"/>
        <end position="50"/>
    </location>
</feature>
<organism evidence="2 3">
    <name type="scientific">Rickettsia rhipicephali str. Ect</name>
    <dbReference type="NCBI Taxonomy" id="1359199"/>
    <lineage>
        <taxon>Bacteria</taxon>
        <taxon>Pseudomonadati</taxon>
        <taxon>Pseudomonadota</taxon>
        <taxon>Alphaproteobacteria</taxon>
        <taxon>Rickettsiales</taxon>
        <taxon>Rickettsiaceae</taxon>
        <taxon>Rickettsieae</taxon>
        <taxon>Rickettsia</taxon>
        <taxon>spotted fever group</taxon>
    </lineage>
</organism>
<dbReference type="GO" id="GO:0008780">
    <property type="term" value="F:acyl-[acyl-carrier-protein]-UDP-N-acetylglucosamine O-acyltransferase activity"/>
    <property type="evidence" value="ECO:0007669"/>
    <property type="project" value="UniProtKB-EC"/>
</dbReference>
<dbReference type="EC" id="2.3.1.129" evidence="2"/>
<keyword evidence="2" id="KW-0012">Acyltransferase</keyword>